<dbReference type="InterPro" id="IPR015815">
    <property type="entry name" value="HIBADH-related"/>
</dbReference>
<protein>
    <submittedName>
        <fullName evidence="7">NAD(P)-dependent oxidoreductase</fullName>
    </submittedName>
</protein>
<evidence type="ECO:0000256" key="4">
    <source>
        <dbReference type="PIRSR" id="PIRSR000103-1"/>
    </source>
</evidence>
<dbReference type="GO" id="GO:0016491">
    <property type="term" value="F:oxidoreductase activity"/>
    <property type="evidence" value="ECO:0007669"/>
    <property type="project" value="UniProtKB-KW"/>
</dbReference>
<evidence type="ECO:0000313" key="7">
    <source>
        <dbReference type="EMBL" id="MBF4630393.1"/>
    </source>
</evidence>
<dbReference type="Pfam" id="PF03446">
    <property type="entry name" value="NAD_binding_2"/>
    <property type="match status" value="1"/>
</dbReference>
<feature type="domain" description="3-hydroxyisobutyrate dehydrogenase-like NAD-binding" evidence="6">
    <location>
        <begin position="170"/>
        <end position="278"/>
    </location>
</feature>
<dbReference type="Gene3D" id="3.40.50.720">
    <property type="entry name" value="NAD(P)-binding Rossmann-like Domain"/>
    <property type="match status" value="1"/>
</dbReference>
<feature type="domain" description="6-phosphogluconate dehydrogenase NADP-binding" evidence="5">
    <location>
        <begin position="4"/>
        <end position="157"/>
    </location>
</feature>
<dbReference type="EMBL" id="JADKRP010000001">
    <property type="protein sequence ID" value="MBF4630393.1"/>
    <property type="molecule type" value="Genomic_DNA"/>
</dbReference>
<evidence type="ECO:0000259" key="6">
    <source>
        <dbReference type="Pfam" id="PF14833"/>
    </source>
</evidence>
<accession>A0A8I0V8N8</accession>
<dbReference type="InterPro" id="IPR029154">
    <property type="entry name" value="HIBADH-like_NADP-bd"/>
</dbReference>
<organism evidence="7 8">
    <name type="scientific">Clavibacter phaseoli</name>
    <dbReference type="NCBI Taxonomy" id="1734031"/>
    <lineage>
        <taxon>Bacteria</taxon>
        <taxon>Bacillati</taxon>
        <taxon>Actinomycetota</taxon>
        <taxon>Actinomycetes</taxon>
        <taxon>Micrococcales</taxon>
        <taxon>Microbacteriaceae</taxon>
        <taxon>Clavibacter</taxon>
    </lineage>
</organism>
<evidence type="ECO:0000256" key="1">
    <source>
        <dbReference type="ARBA" id="ARBA00009080"/>
    </source>
</evidence>
<dbReference type="Proteomes" id="UP000634579">
    <property type="component" value="Unassembled WGS sequence"/>
</dbReference>
<dbReference type="SUPFAM" id="SSF48179">
    <property type="entry name" value="6-phosphogluconate dehydrogenase C-terminal domain-like"/>
    <property type="match status" value="1"/>
</dbReference>
<dbReference type="PIRSF" id="PIRSF000103">
    <property type="entry name" value="HIBADH"/>
    <property type="match status" value="1"/>
</dbReference>
<dbReference type="AlphaFoldDB" id="A0A8I0V8N8"/>
<evidence type="ECO:0000259" key="5">
    <source>
        <dbReference type="Pfam" id="PF03446"/>
    </source>
</evidence>
<dbReference type="InterPro" id="IPR008927">
    <property type="entry name" value="6-PGluconate_DH-like_C_sf"/>
</dbReference>
<feature type="active site" evidence="4">
    <location>
        <position position="175"/>
    </location>
</feature>
<proteinExistence type="inferred from homology"/>
<gene>
    <name evidence="7" type="ORF">ITJ42_04115</name>
</gene>
<keyword evidence="8" id="KW-1185">Reference proteome</keyword>
<keyword evidence="3" id="KW-0520">NAD</keyword>
<dbReference type="PANTHER" id="PTHR43060:SF14">
    <property type="entry name" value="DEHYDROGENASE-LIKE PROTEIN"/>
    <property type="match status" value="1"/>
</dbReference>
<comment type="similarity">
    <text evidence="1">Belongs to the HIBADH-related family.</text>
</comment>
<evidence type="ECO:0000256" key="2">
    <source>
        <dbReference type="ARBA" id="ARBA00023002"/>
    </source>
</evidence>
<evidence type="ECO:0000256" key="3">
    <source>
        <dbReference type="ARBA" id="ARBA00023027"/>
    </source>
</evidence>
<dbReference type="InterPro" id="IPR006115">
    <property type="entry name" value="6PGDH_NADP-bd"/>
</dbReference>
<dbReference type="InterPro" id="IPR013328">
    <property type="entry name" value="6PGD_dom2"/>
</dbReference>
<dbReference type="SUPFAM" id="SSF51735">
    <property type="entry name" value="NAD(P)-binding Rossmann-fold domains"/>
    <property type="match status" value="1"/>
</dbReference>
<evidence type="ECO:0000313" key="8">
    <source>
        <dbReference type="Proteomes" id="UP000634579"/>
    </source>
</evidence>
<dbReference type="GO" id="GO:0051287">
    <property type="term" value="F:NAD binding"/>
    <property type="evidence" value="ECO:0007669"/>
    <property type="project" value="InterPro"/>
</dbReference>
<dbReference type="GO" id="GO:0050661">
    <property type="term" value="F:NADP binding"/>
    <property type="evidence" value="ECO:0007669"/>
    <property type="project" value="InterPro"/>
</dbReference>
<dbReference type="Pfam" id="PF14833">
    <property type="entry name" value="NAD_binding_11"/>
    <property type="match status" value="1"/>
</dbReference>
<dbReference type="InterPro" id="IPR036291">
    <property type="entry name" value="NAD(P)-bd_dom_sf"/>
</dbReference>
<dbReference type="PANTHER" id="PTHR43060">
    <property type="entry name" value="3-HYDROXYISOBUTYRATE DEHYDROGENASE-LIKE 1, MITOCHONDRIAL-RELATED"/>
    <property type="match status" value="1"/>
</dbReference>
<name>A0A8I0V8N8_9MICO</name>
<dbReference type="Gene3D" id="1.10.1040.10">
    <property type="entry name" value="N-(1-d-carboxylethyl)-l-norvaline Dehydrogenase, domain 2"/>
    <property type="match status" value="1"/>
</dbReference>
<keyword evidence="2" id="KW-0560">Oxidoreductase</keyword>
<comment type="caution">
    <text evidence="7">The sequence shown here is derived from an EMBL/GenBank/DDBJ whole genome shotgun (WGS) entry which is preliminary data.</text>
</comment>
<reference evidence="7 8" key="1">
    <citation type="submission" date="2020-10" db="EMBL/GenBank/DDBJ databases">
        <title>Draft genome sequences of plant-associated actinobacteria.</title>
        <authorList>
            <person name="Tarlachkov S.V."/>
            <person name="Starodumova I.P."/>
            <person name="Dorofeeva L.V."/>
            <person name="Prisyazhnaya N.V."/>
            <person name="Roubtsova T.V."/>
            <person name="Chizhov V.N."/>
            <person name="Nadler S.A."/>
            <person name="Subbotin S.A."/>
            <person name="Evtushenko L.I."/>
        </authorList>
    </citation>
    <scope>NUCLEOTIDE SEQUENCE [LARGE SCALE GENOMIC DNA]</scope>
    <source>
        <strain evidence="7 8">VKM Ac-2886</strain>
    </source>
</reference>
<sequence length="301" mass="30545">MDGRVGVLGVGRMGLGVARRLRDLGFPVEVHDVDRAARERAADSGLAVAADAAGLAAGCDALVTVLPGPPECRDAMSGPAGAFAAMRPGTVWLDLTSHDPSIVADLAREAAQRGIAAVAAPMRGGPADAAGGTLGFHVAGPPDAVARVAGILGALGHDPAAPRVGDDPASAHVVKLLGNALWFGQVVAVTEALLLGRALGLDPAALRSALLAGPGTSAFLERHAPALLAGDPMADFGIARVVEELDAVTRLAAERGLPHELTALVARRHQEALDAYGPVDGELLAGRLLEERAGRRLRDGV</sequence>